<dbReference type="SUPFAM" id="SSF56112">
    <property type="entry name" value="Protein kinase-like (PK-like)"/>
    <property type="match status" value="2"/>
</dbReference>
<dbReference type="Proteomes" id="UP000235145">
    <property type="component" value="Unassembled WGS sequence"/>
</dbReference>
<keyword evidence="2" id="KW-0808">Transferase</keyword>
<dbReference type="Gene3D" id="3.30.200.20">
    <property type="entry name" value="Phosphorylase Kinase, domain 1"/>
    <property type="match status" value="2"/>
</dbReference>
<organism evidence="5 6">
    <name type="scientific">Lactuca sativa</name>
    <name type="common">Garden lettuce</name>
    <dbReference type="NCBI Taxonomy" id="4236"/>
    <lineage>
        <taxon>Eukaryota</taxon>
        <taxon>Viridiplantae</taxon>
        <taxon>Streptophyta</taxon>
        <taxon>Embryophyta</taxon>
        <taxon>Tracheophyta</taxon>
        <taxon>Spermatophyta</taxon>
        <taxon>Magnoliopsida</taxon>
        <taxon>eudicotyledons</taxon>
        <taxon>Gunneridae</taxon>
        <taxon>Pentapetalae</taxon>
        <taxon>asterids</taxon>
        <taxon>campanulids</taxon>
        <taxon>Asterales</taxon>
        <taxon>Asteraceae</taxon>
        <taxon>Cichorioideae</taxon>
        <taxon>Cichorieae</taxon>
        <taxon>Lactucinae</taxon>
        <taxon>Lactuca</taxon>
    </lineage>
</organism>
<evidence type="ECO:0000256" key="3">
    <source>
        <dbReference type="ARBA" id="ARBA00023136"/>
    </source>
</evidence>
<dbReference type="AlphaFoldDB" id="A0A9R1VQ19"/>
<evidence type="ECO:0000256" key="2">
    <source>
        <dbReference type="ARBA" id="ARBA00022527"/>
    </source>
</evidence>
<accession>A0A9R1VQ19</accession>
<dbReference type="GO" id="GO:0004674">
    <property type="term" value="F:protein serine/threonine kinase activity"/>
    <property type="evidence" value="ECO:0007669"/>
    <property type="project" value="UniProtKB-KW"/>
</dbReference>
<feature type="domain" description="Serine-threonine/tyrosine-protein kinase catalytic" evidence="4">
    <location>
        <begin position="13"/>
        <end position="61"/>
    </location>
</feature>
<dbReference type="GO" id="GO:0016020">
    <property type="term" value="C:membrane"/>
    <property type="evidence" value="ECO:0007669"/>
    <property type="project" value="UniProtKB-SubCell"/>
</dbReference>
<feature type="domain" description="Serine-threonine/tyrosine-protein kinase catalytic" evidence="4">
    <location>
        <begin position="142"/>
        <end position="189"/>
    </location>
</feature>
<evidence type="ECO:0000313" key="6">
    <source>
        <dbReference type="Proteomes" id="UP000235145"/>
    </source>
</evidence>
<protein>
    <recommendedName>
        <fullName evidence="4">Serine-threonine/tyrosine-protein kinase catalytic domain-containing protein</fullName>
    </recommendedName>
</protein>
<evidence type="ECO:0000259" key="4">
    <source>
        <dbReference type="Pfam" id="PF07714"/>
    </source>
</evidence>
<evidence type="ECO:0000313" key="5">
    <source>
        <dbReference type="EMBL" id="KAJ0209384.1"/>
    </source>
</evidence>
<comment type="subcellular location">
    <subcellularLocation>
        <location evidence="1">Membrane</location>
    </subcellularLocation>
</comment>
<proteinExistence type="predicted"/>
<evidence type="ECO:0000256" key="1">
    <source>
        <dbReference type="ARBA" id="ARBA00004370"/>
    </source>
</evidence>
<dbReference type="PANTHER" id="PTHR47985">
    <property type="entry name" value="OS07G0668900 PROTEIN"/>
    <property type="match status" value="1"/>
</dbReference>
<dbReference type="PANTHER" id="PTHR47985:SF44">
    <property type="entry name" value="SERINE_THREONINE-PROTEIN KINASE PBS1"/>
    <property type="match status" value="1"/>
</dbReference>
<comment type="caution">
    <text evidence="5">The sequence shown here is derived from an EMBL/GenBank/DDBJ whole genome shotgun (WGS) entry which is preliminary data.</text>
</comment>
<name>A0A9R1VQ19_LACSA</name>
<dbReference type="InterPro" id="IPR011009">
    <property type="entry name" value="Kinase-like_dom_sf"/>
</dbReference>
<gene>
    <name evidence="5" type="ORF">LSAT_V11C400218430</name>
</gene>
<dbReference type="Pfam" id="PF07714">
    <property type="entry name" value="PK_Tyr_Ser-Thr"/>
    <property type="match status" value="2"/>
</dbReference>
<keyword evidence="2" id="KW-0418">Kinase</keyword>
<dbReference type="InterPro" id="IPR001245">
    <property type="entry name" value="Ser-Thr/Tyr_kinase_cat_dom"/>
</dbReference>
<dbReference type="EMBL" id="NBSK02000004">
    <property type="protein sequence ID" value="KAJ0209384.1"/>
    <property type="molecule type" value="Genomic_DNA"/>
</dbReference>
<keyword evidence="3" id="KW-0472">Membrane</keyword>
<reference evidence="5 6" key="1">
    <citation type="journal article" date="2017" name="Nat. Commun.">
        <title>Genome assembly with in vitro proximity ligation data and whole-genome triplication in lettuce.</title>
        <authorList>
            <person name="Reyes-Chin-Wo S."/>
            <person name="Wang Z."/>
            <person name="Yang X."/>
            <person name="Kozik A."/>
            <person name="Arikit S."/>
            <person name="Song C."/>
            <person name="Xia L."/>
            <person name="Froenicke L."/>
            <person name="Lavelle D.O."/>
            <person name="Truco M.J."/>
            <person name="Xia R."/>
            <person name="Zhu S."/>
            <person name="Xu C."/>
            <person name="Xu H."/>
            <person name="Xu X."/>
            <person name="Cox K."/>
            <person name="Korf I."/>
            <person name="Meyers B.C."/>
            <person name="Michelmore R.W."/>
        </authorList>
    </citation>
    <scope>NUCLEOTIDE SEQUENCE [LARGE SCALE GENOMIC DNA]</scope>
    <source>
        <strain evidence="6">cv. Salinas</strain>
        <tissue evidence="5">Seedlings</tissue>
    </source>
</reference>
<keyword evidence="2" id="KW-0723">Serine/threonine-protein kinase</keyword>
<keyword evidence="6" id="KW-1185">Reference proteome</keyword>
<sequence length="207" mass="23391">MGVPERRGEAGQGIKEFDTEIVMLGRLRHPNLVSLVGYCQHEDERLLVYEYMSGGCLGEHIFGVWIMSMGLLSIAEATTVKLPIQNRLELECSDDITRNIMNDLWVEINQRNPMNGFDVEGDIISCCKTAGPERSGEAGRGIKEFDTEIVMLGHLRHPNLVSLVGYCQHEDERLLVFEYMSGGRLGEHIFGVSEYEVLEVLRICKRC</sequence>